<accession>A0A8T0CCX4</accession>
<evidence type="ECO:0000313" key="3">
    <source>
        <dbReference type="Proteomes" id="UP000016480"/>
    </source>
</evidence>
<name>A0A8T0CCX4_9GAMM</name>
<gene>
    <name evidence="2" type="ORF">PRUB_a2350</name>
</gene>
<organism evidence="2 3">
    <name type="scientific">Pseudoalteromonas rubra</name>
    <dbReference type="NCBI Taxonomy" id="43658"/>
    <lineage>
        <taxon>Bacteria</taxon>
        <taxon>Pseudomonadati</taxon>
        <taxon>Pseudomonadota</taxon>
        <taxon>Gammaproteobacteria</taxon>
        <taxon>Alteromonadales</taxon>
        <taxon>Pseudoalteromonadaceae</taxon>
        <taxon>Pseudoalteromonas</taxon>
    </lineage>
</organism>
<protein>
    <submittedName>
        <fullName evidence="2">Uncharacterized protein</fullName>
    </submittedName>
</protein>
<comment type="caution">
    <text evidence="2">The sequence shown here is derived from an EMBL/GenBank/DDBJ whole genome shotgun (WGS) entry which is preliminary data.</text>
</comment>
<evidence type="ECO:0000256" key="1">
    <source>
        <dbReference type="SAM" id="SignalP"/>
    </source>
</evidence>
<dbReference type="Proteomes" id="UP000016480">
    <property type="component" value="Unassembled WGS sequence"/>
</dbReference>
<sequence>MRAVLLVFSAVLLSFSSASFAAGWTGYGKVKELGQQPKNAPTDIVVVADIASNSTKCAVKDKFLFDIQDSRDERVYSTLLTALVAQKEVRFFLEDDCSVWDMPKITGIYIR</sequence>
<keyword evidence="1" id="KW-0732">Signal</keyword>
<dbReference type="AlphaFoldDB" id="A0A8T0CCX4"/>
<evidence type="ECO:0000313" key="2">
    <source>
        <dbReference type="EMBL" id="KAF7787845.1"/>
    </source>
</evidence>
<dbReference type="GeneID" id="61356671"/>
<feature type="chain" id="PRO_5035813092" evidence="1">
    <location>
        <begin position="22"/>
        <end position="111"/>
    </location>
</feature>
<proteinExistence type="predicted"/>
<reference evidence="2 3" key="1">
    <citation type="journal article" date="2012" name="J. Bacteriol.">
        <title>Genome sequence of the cycloprodigiosin-producing bacterial strain Pseudoalteromonas rubra ATCC 29570(T).</title>
        <authorList>
            <person name="Xie B.B."/>
            <person name="Shu Y.L."/>
            <person name="Qin Q.L."/>
            <person name="Rong J.C."/>
            <person name="Zhang X.Y."/>
            <person name="Chen X.L."/>
            <person name="Zhou B.C."/>
            <person name="Zhang Y.Z."/>
        </authorList>
    </citation>
    <scope>NUCLEOTIDE SEQUENCE [LARGE SCALE GENOMIC DNA]</scope>
    <source>
        <strain evidence="2 3">DSM 6842</strain>
    </source>
</reference>
<dbReference type="EMBL" id="AHCD03000027">
    <property type="protein sequence ID" value="KAF7787845.1"/>
    <property type="molecule type" value="Genomic_DNA"/>
</dbReference>
<feature type="signal peptide" evidence="1">
    <location>
        <begin position="1"/>
        <end position="21"/>
    </location>
</feature>
<dbReference type="RefSeq" id="WP_010384066.1">
    <property type="nucleotide sequence ID" value="NZ_AHCD03000027.1"/>
</dbReference>